<evidence type="ECO:0000313" key="1">
    <source>
        <dbReference type="EMBL" id="KAK7358605.1"/>
    </source>
</evidence>
<dbReference type="EMBL" id="JAYMYQ010000001">
    <property type="protein sequence ID" value="KAK7358605.1"/>
    <property type="molecule type" value="Genomic_DNA"/>
</dbReference>
<dbReference type="Proteomes" id="UP001367508">
    <property type="component" value="Unassembled WGS sequence"/>
</dbReference>
<sequence>MNKRFKEDHVRWRLVQLAHVALTEPFCKEEEEDEENKRGEIKLLHVLADPHEKDFSEWKRRRIDGFVSGFNQIGAVTVQHNAQDNMIYNSMEEEMARFSMVVKQFRLKNCLCAQSGGYYN</sequence>
<evidence type="ECO:0000313" key="2">
    <source>
        <dbReference type="Proteomes" id="UP001367508"/>
    </source>
</evidence>
<protein>
    <submittedName>
        <fullName evidence="1">Uncharacterized protein</fullName>
    </submittedName>
</protein>
<name>A0AAN9MPK7_CANGL</name>
<gene>
    <name evidence="1" type="ORF">VNO77_00539</name>
</gene>
<proteinExistence type="predicted"/>
<reference evidence="1 2" key="1">
    <citation type="submission" date="2024-01" db="EMBL/GenBank/DDBJ databases">
        <title>The genomes of 5 underutilized Papilionoideae crops provide insights into root nodulation and disease resistanc.</title>
        <authorList>
            <person name="Jiang F."/>
        </authorList>
    </citation>
    <scope>NUCLEOTIDE SEQUENCE [LARGE SCALE GENOMIC DNA]</scope>
    <source>
        <strain evidence="1">LVBAO_FW01</strain>
        <tissue evidence="1">Leaves</tissue>
    </source>
</reference>
<keyword evidence="2" id="KW-1185">Reference proteome</keyword>
<dbReference type="AlphaFoldDB" id="A0AAN9MPK7"/>
<accession>A0AAN9MPK7</accession>
<organism evidence="1 2">
    <name type="scientific">Canavalia gladiata</name>
    <name type="common">Sword bean</name>
    <name type="synonym">Dolichos gladiatus</name>
    <dbReference type="NCBI Taxonomy" id="3824"/>
    <lineage>
        <taxon>Eukaryota</taxon>
        <taxon>Viridiplantae</taxon>
        <taxon>Streptophyta</taxon>
        <taxon>Embryophyta</taxon>
        <taxon>Tracheophyta</taxon>
        <taxon>Spermatophyta</taxon>
        <taxon>Magnoliopsida</taxon>
        <taxon>eudicotyledons</taxon>
        <taxon>Gunneridae</taxon>
        <taxon>Pentapetalae</taxon>
        <taxon>rosids</taxon>
        <taxon>fabids</taxon>
        <taxon>Fabales</taxon>
        <taxon>Fabaceae</taxon>
        <taxon>Papilionoideae</taxon>
        <taxon>50 kb inversion clade</taxon>
        <taxon>NPAAA clade</taxon>
        <taxon>indigoferoid/millettioid clade</taxon>
        <taxon>Phaseoleae</taxon>
        <taxon>Canavalia</taxon>
    </lineage>
</organism>
<comment type="caution">
    <text evidence="1">The sequence shown here is derived from an EMBL/GenBank/DDBJ whole genome shotgun (WGS) entry which is preliminary data.</text>
</comment>